<reference evidence="3" key="1">
    <citation type="journal article" date="2013" name="Genome Biol.">
        <title>Reference genomes and transcriptomes of Nicotiana sylvestris and Nicotiana tomentosiformis.</title>
        <authorList>
            <person name="Sierro N."/>
            <person name="Battey J.N."/>
            <person name="Ouadi S."/>
            <person name="Bovet L."/>
            <person name="Goepfert S."/>
            <person name="Bakaher N."/>
            <person name="Peitsch M.C."/>
            <person name="Ivanov N.V."/>
        </authorList>
    </citation>
    <scope>NUCLEOTIDE SEQUENCE [LARGE SCALE GENOMIC DNA]</scope>
</reference>
<dbReference type="STRING" id="4096.A0A1U7X0T7"/>
<dbReference type="InterPro" id="IPR036397">
    <property type="entry name" value="RNaseH_sf"/>
</dbReference>
<feature type="region of interest" description="Disordered" evidence="1">
    <location>
        <begin position="323"/>
        <end position="353"/>
    </location>
</feature>
<proteinExistence type="predicted"/>
<sequence>MVSTPEMLFDLYDYPKHGSLVHFPDGKQLPISHVGKCRLAQGDISDVLCVPEFKFNLFLVAKLTRELQCFMSFYSDFFLMQDLHTGKVKGTGRMQNDLYYWRNNIHNKAPYSLASKLTLSAGLWHRILGHVHHRVLQQIDICKGVNTSADRTCSICPLAKQARLPFPQSTGRAGKVFELVHGDVWGPYKVSTHDGHRFFLTLVDDCILHQSSCVHTPQHNGVVERKHIQILEVARAIRFQASIPLTFWGVCVQNATYLINRTPSTALAVAKSDKFSSRAIPAVHMGYSSTQKGYKLPLVAVDWWDVSHDPFELEVEAVTCSLEQPSPPDTVHHPGGTPAPLSLEGTTTNNNDETTRHTLPIPLDEEIMAPNTTHSAASDLEGPSMPIRPRKSCRTSKPPGWLNDYIHTVSKPHLMQQWNLLIPCQPICPMLHSPIPTIQFYAACPLSENLILMRRLYSILTR</sequence>
<dbReference type="InterPro" id="IPR025724">
    <property type="entry name" value="GAG-pre-integrase_dom"/>
</dbReference>
<organism evidence="3 4">
    <name type="scientific">Nicotiana sylvestris</name>
    <name type="common">Wood tobacco</name>
    <name type="synonym">South American tobacco</name>
    <dbReference type="NCBI Taxonomy" id="4096"/>
    <lineage>
        <taxon>Eukaryota</taxon>
        <taxon>Viridiplantae</taxon>
        <taxon>Streptophyta</taxon>
        <taxon>Embryophyta</taxon>
        <taxon>Tracheophyta</taxon>
        <taxon>Spermatophyta</taxon>
        <taxon>Magnoliopsida</taxon>
        <taxon>eudicotyledons</taxon>
        <taxon>Gunneridae</taxon>
        <taxon>Pentapetalae</taxon>
        <taxon>asterids</taxon>
        <taxon>lamiids</taxon>
        <taxon>Solanales</taxon>
        <taxon>Solanaceae</taxon>
        <taxon>Nicotianoideae</taxon>
        <taxon>Nicotianeae</taxon>
        <taxon>Nicotiana</taxon>
    </lineage>
</organism>
<dbReference type="SUPFAM" id="SSF53098">
    <property type="entry name" value="Ribonuclease H-like"/>
    <property type="match status" value="1"/>
</dbReference>
<dbReference type="InterPro" id="IPR012337">
    <property type="entry name" value="RNaseH-like_sf"/>
</dbReference>
<dbReference type="InterPro" id="IPR039537">
    <property type="entry name" value="Retrotran_Ty1/copia-like"/>
</dbReference>
<dbReference type="Proteomes" id="UP000189701">
    <property type="component" value="Unplaced"/>
</dbReference>
<evidence type="ECO:0000313" key="4">
    <source>
        <dbReference type="RefSeq" id="XP_009785772.1"/>
    </source>
</evidence>
<dbReference type="GO" id="GO:0003676">
    <property type="term" value="F:nucleic acid binding"/>
    <property type="evidence" value="ECO:0007669"/>
    <property type="project" value="InterPro"/>
</dbReference>
<accession>A0A1U7X0T7</accession>
<protein>
    <submittedName>
        <fullName evidence="4">Uncharacterized protein LOC104233988</fullName>
    </submittedName>
</protein>
<dbReference type="Gene3D" id="3.30.420.10">
    <property type="entry name" value="Ribonuclease H-like superfamily/Ribonuclease H"/>
    <property type="match status" value="1"/>
</dbReference>
<feature type="domain" description="GAG-pre-integrase" evidence="2">
    <location>
        <begin position="97"/>
        <end position="161"/>
    </location>
</feature>
<dbReference type="OrthoDB" id="1745225at2759"/>
<evidence type="ECO:0000259" key="2">
    <source>
        <dbReference type="Pfam" id="PF13976"/>
    </source>
</evidence>
<dbReference type="Pfam" id="PF13976">
    <property type="entry name" value="gag_pre-integrs"/>
    <property type="match status" value="1"/>
</dbReference>
<dbReference type="AlphaFoldDB" id="A0A1U7X0T7"/>
<dbReference type="RefSeq" id="XP_009785772.1">
    <property type="nucleotide sequence ID" value="XM_009787470.1"/>
</dbReference>
<dbReference type="eggNOG" id="KOG0017">
    <property type="taxonomic scope" value="Eukaryota"/>
</dbReference>
<evidence type="ECO:0000313" key="3">
    <source>
        <dbReference type="Proteomes" id="UP000189701"/>
    </source>
</evidence>
<feature type="region of interest" description="Disordered" evidence="1">
    <location>
        <begin position="374"/>
        <end position="395"/>
    </location>
</feature>
<reference evidence="4" key="2">
    <citation type="submission" date="2025-08" db="UniProtKB">
        <authorList>
            <consortium name="RefSeq"/>
        </authorList>
    </citation>
    <scope>IDENTIFICATION</scope>
    <source>
        <tissue evidence="4">Leaf</tissue>
    </source>
</reference>
<name>A0A1U7X0T7_NICSY</name>
<gene>
    <name evidence="4" type="primary">LOC104233988</name>
</gene>
<dbReference type="PANTHER" id="PTHR42648">
    <property type="entry name" value="TRANSPOSASE, PUTATIVE-RELATED"/>
    <property type="match status" value="1"/>
</dbReference>
<dbReference type="PANTHER" id="PTHR42648:SF31">
    <property type="entry name" value="RNA-DIRECTED DNA POLYMERASE"/>
    <property type="match status" value="1"/>
</dbReference>
<keyword evidence="3" id="KW-1185">Reference proteome</keyword>
<evidence type="ECO:0000256" key="1">
    <source>
        <dbReference type="SAM" id="MobiDB-lite"/>
    </source>
</evidence>